<organism evidence="5 6">
    <name type="scientific">Corynebacterium breve</name>
    <dbReference type="NCBI Taxonomy" id="3049799"/>
    <lineage>
        <taxon>Bacteria</taxon>
        <taxon>Bacillati</taxon>
        <taxon>Actinomycetota</taxon>
        <taxon>Actinomycetes</taxon>
        <taxon>Mycobacteriales</taxon>
        <taxon>Corynebacteriaceae</taxon>
        <taxon>Corynebacterium</taxon>
    </lineage>
</organism>
<protein>
    <recommendedName>
        <fullName evidence="3 4">Protein NrdI</fullName>
    </recommendedName>
</protein>
<dbReference type="PANTHER" id="PTHR37297">
    <property type="entry name" value="PROTEIN NRDI"/>
    <property type="match status" value="1"/>
</dbReference>
<evidence type="ECO:0000256" key="2">
    <source>
        <dbReference type="ARBA" id="ARBA00009942"/>
    </source>
</evidence>
<evidence type="ECO:0000313" key="6">
    <source>
        <dbReference type="Proteomes" id="UP001225598"/>
    </source>
</evidence>
<evidence type="ECO:0000313" key="5">
    <source>
        <dbReference type="EMBL" id="WIM67268.1"/>
    </source>
</evidence>
<sequence length="178" mass="20191">MLVVYFSSVTENTRRFVDKLGLPSKRIPLYRNDAPIRIDEPYVLICPTYGGGASMSHQNTRPVPKQVIRFLNDEHNRGLIRGVIAAGNSNFGTDYCLSGDIIARKCKVPYLYRFELMGTHEDVEHVRAELLDNAEALGLKPMDTAGLVDVQRKQEEQRQAASDRLAQLRARYDNRVRA</sequence>
<evidence type="ECO:0000256" key="4">
    <source>
        <dbReference type="HAMAP-Rule" id="MF_00128"/>
    </source>
</evidence>
<keyword evidence="6" id="KW-1185">Reference proteome</keyword>
<dbReference type="InterPro" id="IPR020852">
    <property type="entry name" value="RNR_Ib_NrdI_bac"/>
</dbReference>
<dbReference type="InterPro" id="IPR004465">
    <property type="entry name" value="RNR_NrdI"/>
</dbReference>
<name>A0ABY8VF57_9CORY</name>
<gene>
    <name evidence="4 5" type="primary">nrdI</name>
    <name evidence="5" type="ORF">QP027_09120</name>
</gene>
<evidence type="ECO:0000256" key="1">
    <source>
        <dbReference type="ARBA" id="ARBA00003999"/>
    </source>
</evidence>
<comment type="function">
    <text evidence="1 4">Probably involved in ribonucleotide reductase function.</text>
</comment>
<dbReference type="PANTHER" id="PTHR37297:SF1">
    <property type="entry name" value="PROTEIN NRDI"/>
    <property type="match status" value="1"/>
</dbReference>
<dbReference type="SUPFAM" id="SSF52218">
    <property type="entry name" value="Flavoproteins"/>
    <property type="match status" value="1"/>
</dbReference>
<dbReference type="HAMAP" id="MF_00128">
    <property type="entry name" value="NrdI"/>
    <property type="match status" value="1"/>
</dbReference>
<dbReference type="EMBL" id="CP126969">
    <property type="protein sequence ID" value="WIM67268.1"/>
    <property type="molecule type" value="Genomic_DNA"/>
</dbReference>
<evidence type="ECO:0000256" key="3">
    <source>
        <dbReference type="ARBA" id="ARBA00020129"/>
    </source>
</evidence>
<reference evidence="5 6" key="1">
    <citation type="submission" date="2023-05" db="EMBL/GenBank/DDBJ databases">
        <title>Corynebacterium suedekumii sp. nov. and Corynebacterium breve sp. nov. isolated from raw cow's milk.</title>
        <authorList>
            <person name="Baer M.K."/>
            <person name="Mehl L."/>
            <person name="Hellmuth R."/>
            <person name="Marke G."/>
            <person name="Lipski A."/>
        </authorList>
    </citation>
    <scope>NUCLEOTIDE SEQUENCE [LARGE SCALE GENOMIC DNA]</scope>
    <source>
        <strain evidence="5 6">R4</strain>
    </source>
</reference>
<dbReference type="Pfam" id="PF07972">
    <property type="entry name" value="Flavodoxin_NdrI"/>
    <property type="match status" value="1"/>
</dbReference>
<dbReference type="Gene3D" id="3.40.50.360">
    <property type="match status" value="1"/>
</dbReference>
<dbReference type="Proteomes" id="UP001225598">
    <property type="component" value="Chromosome"/>
</dbReference>
<proteinExistence type="inferred from homology"/>
<dbReference type="NCBIfam" id="TIGR00333">
    <property type="entry name" value="nrdI"/>
    <property type="match status" value="1"/>
</dbReference>
<accession>A0ABY8VF57</accession>
<dbReference type="InterPro" id="IPR029039">
    <property type="entry name" value="Flavoprotein-like_sf"/>
</dbReference>
<comment type="similarity">
    <text evidence="2 4">Belongs to the NrdI family.</text>
</comment>
<dbReference type="RefSeq" id="WP_284824248.1">
    <property type="nucleotide sequence ID" value="NZ_CP126969.1"/>
</dbReference>